<dbReference type="GO" id="GO:0005783">
    <property type="term" value="C:endoplasmic reticulum"/>
    <property type="evidence" value="ECO:0007669"/>
    <property type="project" value="TreeGrafter"/>
</dbReference>
<evidence type="ECO:0000256" key="2">
    <source>
        <dbReference type="ARBA" id="ARBA00022525"/>
    </source>
</evidence>
<dbReference type="GO" id="GO:0005509">
    <property type="term" value="F:calcium ion binding"/>
    <property type="evidence" value="ECO:0007669"/>
    <property type="project" value="InterPro"/>
</dbReference>
<dbReference type="Pfam" id="PF13202">
    <property type="entry name" value="EF-hand_5"/>
    <property type="match status" value="3"/>
</dbReference>
<evidence type="ECO:0000256" key="8">
    <source>
        <dbReference type="SAM" id="SignalP"/>
    </source>
</evidence>
<evidence type="ECO:0000313" key="10">
    <source>
        <dbReference type="EMBL" id="VDM62974.1"/>
    </source>
</evidence>
<evidence type="ECO:0000256" key="1">
    <source>
        <dbReference type="ARBA" id="ARBA00004613"/>
    </source>
</evidence>
<dbReference type="Gene3D" id="1.10.238.10">
    <property type="entry name" value="EF-hand"/>
    <property type="match status" value="3"/>
</dbReference>
<evidence type="ECO:0000256" key="6">
    <source>
        <dbReference type="ARBA" id="ARBA00023157"/>
    </source>
</evidence>
<dbReference type="SMART" id="SM00054">
    <property type="entry name" value="EFh"/>
    <property type="match status" value="6"/>
</dbReference>
<dbReference type="PANTHER" id="PTHR10827:SF98">
    <property type="entry name" value="45 KDA CALCIUM-BINDING PROTEIN"/>
    <property type="match status" value="1"/>
</dbReference>
<dbReference type="GO" id="GO:0017156">
    <property type="term" value="P:calcium-ion regulated exocytosis"/>
    <property type="evidence" value="ECO:0007669"/>
    <property type="project" value="TreeGrafter"/>
</dbReference>
<reference evidence="12" key="1">
    <citation type="submission" date="2017-02" db="UniProtKB">
        <authorList>
            <consortium name="WormBaseParasite"/>
        </authorList>
    </citation>
    <scope>IDENTIFICATION</scope>
</reference>
<evidence type="ECO:0000313" key="11">
    <source>
        <dbReference type="Proteomes" id="UP000267027"/>
    </source>
</evidence>
<keyword evidence="7" id="KW-0325">Glycoprotein</keyword>
<dbReference type="Pfam" id="PF10591">
    <property type="entry name" value="SPARC_Ca_bdg"/>
    <property type="match status" value="1"/>
</dbReference>
<dbReference type="EMBL" id="UYYA01004683">
    <property type="protein sequence ID" value="VDM62974.1"/>
    <property type="molecule type" value="Genomic_DNA"/>
</dbReference>
<dbReference type="PROSITE" id="PS00018">
    <property type="entry name" value="EF_HAND_1"/>
    <property type="match status" value="2"/>
</dbReference>
<dbReference type="InterPro" id="IPR018247">
    <property type="entry name" value="EF_Hand_1_Ca_BS"/>
</dbReference>
<dbReference type="Proteomes" id="UP000267027">
    <property type="component" value="Unassembled WGS sequence"/>
</dbReference>
<dbReference type="PANTHER" id="PTHR10827">
    <property type="entry name" value="RETICULOCALBIN"/>
    <property type="match status" value="1"/>
</dbReference>
<evidence type="ECO:0000256" key="5">
    <source>
        <dbReference type="ARBA" id="ARBA00022837"/>
    </source>
</evidence>
<evidence type="ECO:0000256" key="4">
    <source>
        <dbReference type="ARBA" id="ARBA00022737"/>
    </source>
</evidence>
<evidence type="ECO:0000256" key="7">
    <source>
        <dbReference type="ARBA" id="ARBA00023180"/>
    </source>
</evidence>
<proteinExistence type="predicted"/>
<accession>A0A0R3PYB0</accession>
<evidence type="ECO:0000259" key="9">
    <source>
        <dbReference type="PROSITE" id="PS50222"/>
    </source>
</evidence>
<comment type="subcellular location">
    <subcellularLocation>
        <location evidence="1">Secreted</location>
    </subcellularLocation>
</comment>
<evidence type="ECO:0000313" key="12">
    <source>
        <dbReference type="WBParaSite" id="ACOC_0001138801-mRNA-1"/>
    </source>
</evidence>
<dbReference type="InterPro" id="IPR011992">
    <property type="entry name" value="EF-hand-dom_pair"/>
</dbReference>
<dbReference type="GO" id="GO:0005576">
    <property type="term" value="C:extracellular region"/>
    <property type="evidence" value="ECO:0007669"/>
    <property type="project" value="UniProtKB-SubCell"/>
</dbReference>
<keyword evidence="3" id="KW-0479">Metal-binding</keyword>
<evidence type="ECO:0000256" key="3">
    <source>
        <dbReference type="ARBA" id="ARBA00022723"/>
    </source>
</evidence>
<keyword evidence="4" id="KW-0677">Repeat</keyword>
<dbReference type="WBParaSite" id="ACOC_0001138801-mRNA-1">
    <property type="protein sequence ID" value="ACOC_0001138801-mRNA-1"/>
    <property type="gene ID" value="ACOC_0001138801"/>
</dbReference>
<dbReference type="InterPro" id="IPR002048">
    <property type="entry name" value="EF_hand_dom"/>
</dbReference>
<dbReference type="SUPFAM" id="SSF47473">
    <property type="entry name" value="EF-hand"/>
    <property type="match status" value="2"/>
</dbReference>
<sequence length="478" mass="52391">MRVLLSLVLIRSVISVPMSEHETNRFDPRKPIQGAFFVSGNTDPLNIAKFRFPQKALIMNRGMFSFSPYNSAASTDATTTIAALAVAPSAPEPAAPALALADVLAPPLHSQLARKPVQGDMTVMRTPDVLLPEQHATNLISPYASALDEQQLITTTQTIPTISVVEQKTVSTITTSQPLPVASNMMPVDKNVDLDGDGRLSLPEVQYAAFVHHGLSGSVVQGLFSEVDRNKDGFLDSAEFDNIRPLVLAKAENAALRYMQSVDTDKNKMLSLEEAQAYILKEHGIGFRDVERVWRLVVPRTSAEMDALQFSKLRRRIRGMTIRLARQIMKNADTNGDGHISLEEAQAIAFEQEGIGAGDVAQMFASVDDNNDGELNAPEFADFERIVRSKADLAPFFAQADENEDGHLDAVEFAGFRSVIRNKAVRNAIEVLKEIDLDGDGLVSLSEAEAKTKREDDMDTPETAVLFNIADQGRSMHF</sequence>
<keyword evidence="8" id="KW-0732">Signal</keyword>
<feature type="domain" description="EF-hand" evidence="9">
    <location>
        <begin position="215"/>
        <end position="250"/>
    </location>
</feature>
<protein>
    <submittedName>
        <fullName evidence="12">Stromal cell-derived factor 4</fullName>
    </submittedName>
</protein>
<keyword evidence="2" id="KW-0964">Secreted</keyword>
<gene>
    <name evidence="10" type="ORF">ACOC_LOCUS11389</name>
</gene>
<keyword evidence="6" id="KW-1015">Disulfide bond</keyword>
<dbReference type="OrthoDB" id="26525at2759"/>
<organism evidence="12">
    <name type="scientific">Angiostrongylus costaricensis</name>
    <name type="common">Nematode worm</name>
    <dbReference type="NCBI Taxonomy" id="334426"/>
    <lineage>
        <taxon>Eukaryota</taxon>
        <taxon>Metazoa</taxon>
        <taxon>Ecdysozoa</taxon>
        <taxon>Nematoda</taxon>
        <taxon>Chromadorea</taxon>
        <taxon>Rhabditida</taxon>
        <taxon>Rhabditina</taxon>
        <taxon>Rhabditomorpha</taxon>
        <taxon>Strongyloidea</taxon>
        <taxon>Metastrongylidae</taxon>
        <taxon>Angiostrongylus</taxon>
    </lineage>
</organism>
<dbReference type="PROSITE" id="PS50222">
    <property type="entry name" value="EF_HAND_2"/>
    <property type="match status" value="2"/>
</dbReference>
<keyword evidence="5" id="KW-0106">Calcium</keyword>
<keyword evidence="11" id="KW-1185">Reference proteome</keyword>
<dbReference type="InterPro" id="IPR019577">
    <property type="entry name" value="SPARC/Testican_Ca-bd-dom"/>
</dbReference>
<dbReference type="AlphaFoldDB" id="A0A0R3PYB0"/>
<feature type="chain" id="PRO_5043130415" evidence="8">
    <location>
        <begin position="16"/>
        <end position="478"/>
    </location>
</feature>
<name>A0A0R3PYB0_ANGCS</name>
<reference evidence="10 11" key="2">
    <citation type="submission" date="2018-11" db="EMBL/GenBank/DDBJ databases">
        <authorList>
            <consortium name="Pathogen Informatics"/>
        </authorList>
    </citation>
    <scope>NUCLEOTIDE SEQUENCE [LARGE SCALE GENOMIC DNA]</scope>
    <source>
        <strain evidence="10 11">Costa Rica</strain>
    </source>
</reference>
<feature type="signal peptide" evidence="8">
    <location>
        <begin position="1"/>
        <end position="15"/>
    </location>
</feature>
<dbReference type="STRING" id="334426.A0A0R3PYB0"/>
<feature type="domain" description="EF-hand" evidence="9">
    <location>
        <begin position="320"/>
        <end position="355"/>
    </location>
</feature>